<comment type="caution">
    <text evidence="2">The sequence shown here is derived from an EMBL/GenBank/DDBJ whole genome shotgun (WGS) entry which is preliminary data.</text>
</comment>
<protein>
    <submittedName>
        <fullName evidence="2">SagB family peptide dehydrogenase</fullName>
    </submittedName>
</protein>
<sequence length="525" mass="58674">MSLDAFLYELHFDTDKTKPVEWEPDWQNAPLTYKLYRHLPSFPLCPEVPLTLEGRGATVYPDLRRIGHFLWYVYGLTRVSHSVFTWNAAEPFTGSVQQLRRFAPSGGGLYPSELYVYLKLDDLPAGLYHYDAAHHRLVLLRPGRFDSYLEQATGYVCEGPGCFGAAFVSTMFWKNFFKYYNFSYRLQGLDAGAVLGQLLVAADRFGFDAKPVYLFLDRAINHFLGLHDGEESVYAVVPLSAAPSRFPSFRSASRNRATSFELCGSLPMLRHERFIRSGSITPHPMLTRINEASMLDTLPPVPQAGEAGPQPNERLGPSVFLPRADRSSYDLAAACRLRHSPEHEFILGQVTLSQLAFLLQQAGASMAHRNDVNQTTGRSPVSLYVCVHGVHDLADGAYRYNPSSHSLSLIRPGDQRRRLQQASTSHNISMLQIPLCLHIIGDTDHLIPAFGYRGYRIQQMQAGILVQHILLAAAALGLGARPLLGYDSLLCDDIYRLAPEGKTCLIQIPVGPYRQRLRLEGGLHG</sequence>
<dbReference type="NCBIfam" id="TIGR03605">
    <property type="entry name" value="antibiot_sagB"/>
    <property type="match status" value="1"/>
</dbReference>
<reference evidence="2 3" key="1">
    <citation type="submission" date="2022-12" db="EMBL/GenBank/DDBJ databases">
        <title>Draft genome sequence of Paenibacillus sp. dW9.</title>
        <authorList>
            <person name="Choi E.-W."/>
            <person name="Kim D.-U."/>
        </authorList>
    </citation>
    <scope>NUCLEOTIDE SEQUENCE [LARGE SCALE GENOMIC DNA]</scope>
    <source>
        <strain evidence="3">dW9</strain>
    </source>
</reference>
<accession>A0ABT4Q4M5</accession>
<evidence type="ECO:0000313" key="2">
    <source>
        <dbReference type="EMBL" id="MCZ8511834.1"/>
    </source>
</evidence>
<dbReference type="PANTHER" id="PTHR43745:SF2">
    <property type="entry name" value="NITROREDUCTASE MJ1384-RELATED"/>
    <property type="match status" value="1"/>
</dbReference>
<feature type="domain" description="Nitroreductase" evidence="1">
    <location>
        <begin position="101"/>
        <end position="236"/>
    </location>
</feature>
<dbReference type="InterPro" id="IPR000415">
    <property type="entry name" value="Nitroreductase-like"/>
</dbReference>
<dbReference type="InterPro" id="IPR029479">
    <property type="entry name" value="Nitroreductase"/>
</dbReference>
<dbReference type="RefSeq" id="WP_269880233.1">
    <property type="nucleotide sequence ID" value="NZ_JAQAGZ010000003.1"/>
</dbReference>
<dbReference type="Gene3D" id="3.40.109.10">
    <property type="entry name" value="NADH Oxidase"/>
    <property type="match status" value="2"/>
</dbReference>
<organism evidence="2 3">
    <name type="scientific">Paenibacillus gyeongsangnamensis</name>
    <dbReference type="NCBI Taxonomy" id="3388067"/>
    <lineage>
        <taxon>Bacteria</taxon>
        <taxon>Bacillati</taxon>
        <taxon>Bacillota</taxon>
        <taxon>Bacilli</taxon>
        <taxon>Bacillales</taxon>
        <taxon>Paenibacillaceae</taxon>
        <taxon>Paenibacillus</taxon>
    </lineage>
</organism>
<dbReference type="Pfam" id="PF00881">
    <property type="entry name" value="Nitroreductase"/>
    <property type="match status" value="2"/>
</dbReference>
<dbReference type="CDD" id="cd02142">
    <property type="entry name" value="McbC_SagB-like_oxidoreductase"/>
    <property type="match status" value="1"/>
</dbReference>
<evidence type="ECO:0000259" key="1">
    <source>
        <dbReference type="Pfam" id="PF00881"/>
    </source>
</evidence>
<gene>
    <name evidence="2" type="ORF">O9H85_05245</name>
</gene>
<dbReference type="Proteomes" id="UP001527882">
    <property type="component" value="Unassembled WGS sequence"/>
</dbReference>
<evidence type="ECO:0000313" key="3">
    <source>
        <dbReference type="Proteomes" id="UP001527882"/>
    </source>
</evidence>
<feature type="domain" description="Nitroreductase" evidence="1">
    <location>
        <begin position="376"/>
        <end position="511"/>
    </location>
</feature>
<dbReference type="InterPro" id="IPR020051">
    <property type="entry name" value="SagB-type_dehydrogenase"/>
</dbReference>
<dbReference type="InterPro" id="IPR052544">
    <property type="entry name" value="Bacteriocin_Proc_Enz"/>
</dbReference>
<dbReference type="EMBL" id="JAQAGZ010000003">
    <property type="protein sequence ID" value="MCZ8511834.1"/>
    <property type="molecule type" value="Genomic_DNA"/>
</dbReference>
<name>A0ABT4Q4M5_9BACL</name>
<proteinExistence type="predicted"/>
<dbReference type="SUPFAM" id="SSF55469">
    <property type="entry name" value="FMN-dependent nitroreductase-like"/>
    <property type="match status" value="2"/>
</dbReference>
<keyword evidence="3" id="KW-1185">Reference proteome</keyword>
<dbReference type="PANTHER" id="PTHR43745">
    <property type="entry name" value="NITROREDUCTASE MJ1384-RELATED"/>
    <property type="match status" value="1"/>
</dbReference>